<dbReference type="SUPFAM" id="SSF51998">
    <property type="entry name" value="PFL-like glycyl radical enzymes"/>
    <property type="match status" value="1"/>
</dbReference>
<evidence type="ECO:0000256" key="5">
    <source>
        <dbReference type="ARBA" id="ARBA00023002"/>
    </source>
</evidence>
<dbReference type="EC" id="1.17.4.1" evidence="9"/>
<feature type="domain" description="ATP-cone" evidence="10">
    <location>
        <begin position="17"/>
        <end position="108"/>
    </location>
</feature>
<dbReference type="GO" id="GO:0005524">
    <property type="term" value="F:ATP binding"/>
    <property type="evidence" value="ECO:0007669"/>
    <property type="project" value="UniProtKB-UniRule"/>
</dbReference>
<evidence type="ECO:0000313" key="13">
    <source>
        <dbReference type="Proteomes" id="UP000095284"/>
    </source>
</evidence>
<dbReference type="Proteomes" id="UP000659654">
    <property type="component" value="Unassembled WGS sequence"/>
</dbReference>
<dbReference type="PANTHER" id="PTHR11573:SF6">
    <property type="entry name" value="RIBONUCLEOSIDE-DIPHOSPHATE REDUCTASE LARGE SUBUNIT"/>
    <property type="match status" value="1"/>
</dbReference>
<dbReference type="PROSITE" id="PS51161">
    <property type="entry name" value="ATP_CONE"/>
    <property type="match status" value="1"/>
</dbReference>
<dbReference type="InterPro" id="IPR039718">
    <property type="entry name" value="Rrm1"/>
</dbReference>
<dbReference type="AlphaFoldDB" id="A0A1I7RXW7"/>
<dbReference type="Proteomes" id="UP000095284">
    <property type="component" value="Unplaced"/>
</dbReference>
<evidence type="ECO:0000256" key="7">
    <source>
        <dbReference type="ARBA" id="ARBA00024942"/>
    </source>
</evidence>
<dbReference type="GO" id="GO:0005971">
    <property type="term" value="C:ribonucleoside-diphosphate reductase complex"/>
    <property type="evidence" value="ECO:0007669"/>
    <property type="project" value="TreeGrafter"/>
</dbReference>
<proteinExistence type="inferred from homology"/>
<dbReference type="PANTHER" id="PTHR11573">
    <property type="entry name" value="RIBONUCLEOSIDE-DIPHOSPHATE REDUCTASE LARGE CHAIN"/>
    <property type="match status" value="1"/>
</dbReference>
<dbReference type="NCBIfam" id="TIGR02506">
    <property type="entry name" value="NrdE_NrdA"/>
    <property type="match status" value="1"/>
</dbReference>
<protein>
    <recommendedName>
        <fullName evidence="9">Ribonucleoside-diphosphate reductase</fullName>
        <ecNumber evidence="9">1.17.4.1</ecNumber>
    </recommendedName>
</protein>
<evidence type="ECO:0000256" key="6">
    <source>
        <dbReference type="ARBA" id="ARBA00023116"/>
    </source>
</evidence>
<comment type="function">
    <text evidence="7 9">Provides the precursors necessary for DNA synthesis. Catalyzes the biosynthesis of deoxyribonucleotides from the corresponding ribonucleotides.</text>
</comment>
<name>A0A1I7RXW7_BURXY</name>
<comment type="catalytic activity">
    <reaction evidence="9">
        <text>a 2'-deoxyribonucleoside 5'-diphosphate + [thioredoxin]-disulfide + H2O = a ribonucleoside 5'-diphosphate + [thioredoxin]-dithiol</text>
        <dbReference type="Rhea" id="RHEA:23252"/>
        <dbReference type="Rhea" id="RHEA-COMP:10698"/>
        <dbReference type="Rhea" id="RHEA-COMP:10700"/>
        <dbReference type="ChEBI" id="CHEBI:15377"/>
        <dbReference type="ChEBI" id="CHEBI:29950"/>
        <dbReference type="ChEBI" id="CHEBI:50058"/>
        <dbReference type="ChEBI" id="CHEBI:57930"/>
        <dbReference type="ChEBI" id="CHEBI:73316"/>
        <dbReference type="EC" id="1.17.4.1"/>
    </reaction>
</comment>
<dbReference type="Pfam" id="PF02867">
    <property type="entry name" value="Ribonuc_red_lgC"/>
    <property type="match status" value="1"/>
</dbReference>
<dbReference type="InterPro" id="IPR005144">
    <property type="entry name" value="ATP-cone_dom"/>
</dbReference>
<evidence type="ECO:0000256" key="9">
    <source>
        <dbReference type="RuleBase" id="RU003410"/>
    </source>
</evidence>
<dbReference type="Proteomes" id="UP000582659">
    <property type="component" value="Unassembled WGS sequence"/>
</dbReference>
<gene>
    <name evidence="11" type="ORF">BXYJ_LOCUS12664</name>
</gene>
<dbReference type="SUPFAM" id="SSF48168">
    <property type="entry name" value="R1 subunit of ribonucleotide reductase, N-terminal domain"/>
    <property type="match status" value="1"/>
</dbReference>
<dbReference type="EMBL" id="CAJFDI010000005">
    <property type="protein sequence ID" value="CAD5232573.1"/>
    <property type="molecule type" value="Genomic_DNA"/>
</dbReference>
<dbReference type="Pfam" id="PF00317">
    <property type="entry name" value="Ribonuc_red_lgN"/>
    <property type="match status" value="1"/>
</dbReference>
<dbReference type="UniPathway" id="UPA00326"/>
<dbReference type="Pfam" id="PF03477">
    <property type="entry name" value="ATP-cone"/>
    <property type="match status" value="1"/>
</dbReference>
<organism evidence="13 15">
    <name type="scientific">Bursaphelenchus xylophilus</name>
    <name type="common">Pinewood nematode worm</name>
    <name type="synonym">Aphelenchoides xylophilus</name>
    <dbReference type="NCBI Taxonomy" id="6326"/>
    <lineage>
        <taxon>Eukaryota</taxon>
        <taxon>Metazoa</taxon>
        <taxon>Ecdysozoa</taxon>
        <taxon>Nematoda</taxon>
        <taxon>Chromadorea</taxon>
        <taxon>Rhabditida</taxon>
        <taxon>Tylenchina</taxon>
        <taxon>Tylenchomorpha</taxon>
        <taxon>Aphelenchoidea</taxon>
        <taxon>Aphelenchoididae</taxon>
        <taxon>Bursaphelenchus</taxon>
    </lineage>
</organism>
<evidence type="ECO:0000313" key="15">
    <source>
        <dbReference type="WBParaSite" id="BXY_0558400.1"/>
    </source>
</evidence>
<evidence type="ECO:0000259" key="10">
    <source>
        <dbReference type="PROSITE" id="PS51161"/>
    </source>
</evidence>
<comment type="similarity">
    <text evidence="1 9">Belongs to the ribonucleoside diphosphate reductase large chain family.</text>
</comment>
<evidence type="ECO:0000313" key="14">
    <source>
        <dbReference type="Proteomes" id="UP000659654"/>
    </source>
</evidence>
<evidence type="ECO:0000256" key="8">
    <source>
        <dbReference type="PROSITE-ProRule" id="PRU00492"/>
    </source>
</evidence>
<keyword evidence="3 8" id="KW-0547">Nucleotide-binding</keyword>
<accession>A0A1I7RXW7</accession>
<dbReference type="GO" id="GO:0009263">
    <property type="term" value="P:deoxyribonucleotide biosynthetic process"/>
    <property type="evidence" value="ECO:0007669"/>
    <property type="project" value="UniProtKB-KW"/>
</dbReference>
<keyword evidence="5 9" id="KW-0560">Oxidoreductase</keyword>
<dbReference type="InterPro" id="IPR013509">
    <property type="entry name" value="RNR_lsu_N"/>
</dbReference>
<evidence type="ECO:0000313" key="12">
    <source>
        <dbReference type="EMBL" id="CAG9125215.1"/>
    </source>
</evidence>
<dbReference type="SMR" id="A0A1I7RXW7"/>
<dbReference type="GO" id="GO:0004748">
    <property type="term" value="F:ribonucleoside-diphosphate reductase activity, thioredoxin disulfide as acceptor"/>
    <property type="evidence" value="ECO:0007669"/>
    <property type="project" value="UniProtKB-EC"/>
</dbReference>
<dbReference type="EMBL" id="CAJFCV020000005">
    <property type="protein sequence ID" value="CAG9125215.1"/>
    <property type="molecule type" value="Genomic_DNA"/>
</dbReference>
<dbReference type="PROSITE" id="PS00089">
    <property type="entry name" value="RIBORED_LARGE"/>
    <property type="match status" value="1"/>
</dbReference>
<dbReference type="WBParaSite" id="BXY_0558400.1">
    <property type="protein sequence ID" value="BXY_0558400.1"/>
    <property type="gene ID" value="BXY_0558400"/>
</dbReference>
<dbReference type="PRINTS" id="PR01183">
    <property type="entry name" value="RIBORDTASEM1"/>
</dbReference>
<evidence type="ECO:0000256" key="1">
    <source>
        <dbReference type="ARBA" id="ARBA00010406"/>
    </source>
</evidence>
<dbReference type="InterPro" id="IPR008926">
    <property type="entry name" value="RNR_R1-su_N"/>
</dbReference>
<reference evidence="12" key="2">
    <citation type="submission" date="2020-08" db="EMBL/GenBank/DDBJ databases">
        <authorList>
            <person name="Kikuchi T."/>
        </authorList>
    </citation>
    <scope>NUCLEOTIDE SEQUENCE</scope>
    <source>
        <strain evidence="11">Ka4C1</strain>
    </source>
</reference>
<keyword evidence="4 8" id="KW-0067">ATP-binding</keyword>
<dbReference type="eggNOG" id="KOG1112">
    <property type="taxonomic scope" value="Eukaryota"/>
</dbReference>
<dbReference type="CDD" id="cd01679">
    <property type="entry name" value="RNR_I"/>
    <property type="match status" value="1"/>
</dbReference>
<evidence type="ECO:0000256" key="2">
    <source>
        <dbReference type="ARBA" id="ARBA00022533"/>
    </source>
</evidence>
<keyword evidence="6 9" id="KW-0215">Deoxyribonucleotide synthesis</keyword>
<reference evidence="15" key="1">
    <citation type="submission" date="2016-11" db="UniProtKB">
        <authorList>
            <consortium name="WormBaseParasite"/>
        </authorList>
    </citation>
    <scope>IDENTIFICATION</scope>
</reference>
<evidence type="ECO:0000313" key="11">
    <source>
        <dbReference type="EMBL" id="CAD5232573.1"/>
    </source>
</evidence>
<evidence type="ECO:0000256" key="3">
    <source>
        <dbReference type="ARBA" id="ARBA00022741"/>
    </source>
</evidence>
<dbReference type="OrthoDB" id="3000483at2759"/>
<keyword evidence="14" id="KW-1185">Reference proteome</keyword>
<evidence type="ECO:0000256" key="4">
    <source>
        <dbReference type="ARBA" id="ARBA00022840"/>
    </source>
</evidence>
<keyword evidence="2" id="KW-0021">Allosteric enzyme</keyword>
<sequence length="814" mass="91783">MEEATPSKKARLDKMNTVITKRDGRKENFDAKKLEKSLERLTDGLDLRFVNPEKIAECIAHSIPEQMNTTDLANHVANTISSLCIEHSDHNLLAGRVAAASMHKTTHEKFSDVVEILYNAKHPVTGKDRPLIAEDVYKVVQEHKERLDSAIVHHRDFNYAYFGFRTLVDSGYLLQLDGKTIERPQHMIMRVALGIHKDDVDAALETYDYMSKGLFTHATPTLFNAGTPHPQMSSCFLVSIPEDSMEAIFATLHKCANIIKYSGGIGVNIHGIRAKNSLIAGANGYSKGILPMLKLFNGTASFANVGGKRPSSIAIYLEPWHPDVFDFVQLKVNTGEESMRIRDLFYALWVPDLFMKRVKEDKMWSLMCPLDCPGLDEVYGKEFEKLYTSYEDQNRYRRQVKARDLWRAITNAQSESGVPYLVYKDACNEKSNQKNLGTIKSSNLCTEIIEYSNKDEIAVCNLASLALPKFVSGNGYDFEGLKEAAKVVTKNLNKIIDGNFYPVPDAKRSNLRHRPIGLGVQGLADVFQLLRHPFTSEEARRLNVQIFETIYYGAVEASTELAVVHGPYETYNENGGCPAAQGQLSYDLWNATPTDLWDWNELKKKVAQRGLRNSLFVAPMPTASTAQILGNNESFEPFTSNCYTRRVTKGDFQVVNPHLCKHLCELGLWTHETRTHLAATGSLRNADVPEELKELYKTVWEIKQTALVEMAAQRAPFIDQSQSLNLYVESPNYPKLTTLHFKSWELGLKTGMYYLRSKPSVDPVKFTLDRTVLRAVKDNKTSGEKKNTLVGNKDGRIQVDPQINDENEPCLSCQ</sequence>
<dbReference type="InterPro" id="IPR013346">
    <property type="entry name" value="NrdE_NrdA_C"/>
</dbReference>
<dbReference type="Gene3D" id="3.20.70.20">
    <property type="match status" value="1"/>
</dbReference>
<dbReference type="InterPro" id="IPR000788">
    <property type="entry name" value="RNR_lg_C"/>
</dbReference>